<dbReference type="RefSeq" id="WP_120316378.1">
    <property type="nucleotide sequence ID" value="NZ_BONH01000001.1"/>
</dbReference>
<keyword evidence="3" id="KW-1185">Reference proteome</keyword>
<protein>
    <submittedName>
        <fullName evidence="2">Dienelactone hydrolase</fullName>
    </submittedName>
</protein>
<dbReference type="EMBL" id="BONH01000001">
    <property type="protein sequence ID" value="GIF95571.1"/>
    <property type="molecule type" value="Genomic_DNA"/>
</dbReference>
<evidence type="ECO:0000259" key="1">
    <source>
        <dbReference type="Pfam" id="PF01738"/>
    </source>
</evidence>
<dbReference type="Pfam" id="PF01738">
    <property type="entry name" value="DLH"/>
    <property type="match status" value="1"/>
</dbReference>
<reference evidence="2 3" key="1">
    <citation type="submission" date="2021-01" db="EMBL/GenBank/DDBJ databases">
        <title>Whole genome shotgun sequence of Catellatospora citrea NBRC 14495.</title>
        <authorList>
            <person name="Komaki H."/>
            <person name="Tamura T."/>
        </authorList>
    </citation>
    <scope>NUCLEOTIDE SEQUENCE [LARGE SCALE GENOMIC DNA]</scope>
    <source>
        <strain evidence="2 3">NBRC 14495</strain>
    </source>
</reference>
<name>A0A8J3K2K3_9ACTN</name>
<accession>A0A8J3K2K3</accession>
<dbReference type="Proteomes" id="UP000659904">
    <property type="component" value="Unassembled WGS sequence"/>
</dbReference>
<dbReference type="Gene3D" id="3.40.50.1820">
    <property type="entry name" value="alpha/beta hydrolase"/>
    <property type="match status" value="1"/>
</dbReference>
<comment type="caution">
    <text evidence="2">The sequence shown here is derived from an EMBL/GenBank/DDBJ whole genome shotgun (WGS) entry which is preliminary data.</text>
</comment>
<proteinExistence type="predicted"/>
<sequence length="191" mass="20536">MAEVLLFHHAQGLTEGIRAFADRLRQAGHTVHTPDVYDGNTFPTLDEGLAYARQVGFGELRERAVRAADTLPAELVYIGFSLGVLPAQQLAQTRPGARGAVLLESCVPPSEFGGSWPADVPVQVHGMDADPFFAGEGDIDAARALVKEAVDGELFVYPGDLHLFTDSSLTTYDADAGALVAERVLDFVNRR</sequence>
<dbReference type="GO" id="GO:0016787">
    <property type="term" value="F:hydrolase activity"/>
    <property type="evidence" value="ECO:0007669"/>
    <property type="project" value="UniProtKB-KW"/>
</dbReference>
<feature type="domain" description="Dienelactone hydrolase" evidence="1">
    <location>
        <begin position="4"/>
        <end position="189"/>
    </location>
</feature>
<dbReference type="SUPFAM" id="SSF53474">
    <property type="entry name" value="alpha/beta-Hydrolases"/>
    <property type="match status" value="1"/>
</dbReference>
<dbReference type="PANTHER" id="PTHR46623">
    <property type="entry name" value="CARBOXYMETHYLENEBUTENOLIDASE-RELATED"/>
    <property type="match status" value="1"/>
</dbReference>
<dbReference type="InterPro" id="IPR051049">
    <property type="entry name" value="Dienelactone_hydrolase-like"/>
</dbReference>
<dbReference type="AlphaFoldDB" id="A0A8J3K2K3"/>
<organism evidence="2 3">
    <name type="scientific">Catellatospora citrea</name>
    <dbReference type="NCBI Taxonomy" id="53366"/>
    <lineage>
        <taxon>Bacteria</taxon>
        <taxon>Bacillati</taxon>
        <taxon>Actinomycetota</taxon>
        <taxon>Actinomycetes</taxon>
        <taxon>Micromonosporales</taxon>
        <taxon>Micromonosporaceae</taxon>
        <taxon>Catellatospora</taxon>
    </lineage>
</organism>
<keyword evidence="2" id="KW-0378">Hydrolase</keyword>
<dbReference type="PANTHER" id="PTHR46623:SF6">
    <property type="entry name" value="ALPHA_BETA-HYDROLASES SUPERFAMILY PROTEIN"/>
    <property type="match status" value="1"/>
</dbReference>
<gene>
    <name evidence="2" type="ORF">Cci01nite_06650</name>
</gene>
<dbReference type="InterPro" id="IPR002925">
    <property type="entry name" value="Dienelactn_hydro"/>
</dbReference>
<evidence type="ECO:0000313" key="2">
    <source>
        <dbReference type="EMBL" id="GIF95571.1"/>
    </source>
</evidence>
<dbReference type="InterPro" id="IPR029058">
    <property type="entry name" value="AB_hydrolase_fold"/>
</dbReference>
<evidence type="ECO:0000313" key="3">
    <source>
        <dbReference type="Proteomes" id="UP000659904"/>
    </source>
</evidence>